<evidence type="ECO:0000313" key="1">
    <source>
        <dbReference type="EnsemblMetazoa" id="CLYHEMP024131.1"/>
    </source>
</evidence>
<name>A0A7M5XJ40_9CNID</name>
<accession>A0A7M5XJ40</accession>
<organism evidence="1 2">
    <name type="scientific">Clytia hemisphaerica</name>
    <dbReference type="NCBI Taxonomy" id="252671"/>
    <lineage>
        <taxon>Eukaryota</taxon>
        <taxon>Metazoa</taxon>
        <taxon>Cnidaria</taxon>
        <taxon>Hydrozoa</taxon>
        <taxon>Hydroidolina</taxon>
        <taxon>Leptothecata</taxon>
        <taxon>Obeliida</taxon>
        <taxon>Clytiidae</taxon>
        <taxon>Clytia</taxon>
    </lineage>
</organism>
<protein>
    <submittedName>
        <fullName evidence="1">Uncharacterized protein</fullName>
    </submittedName>
</protein>
<dbReference type="AlphaFoldDB" id="A0A7M5XJ40"/>
<keyword evidence="2" id="KW-1185">Reference proteome</keyword>
<sequence>MTKQRFTLKVQYCNDKRNPHHVSAVFDSLNRKRKVLKDRELEEAVEWCRLNSCRGWKATKSGLFPTIKDPRTINARLDGKVENKNERSYCKILTEQEEESLVRYMKNRNRCLQSLSEKERQNFEKIHPKMSVIYY</sequence>
<evidence type="ECO:0000313" key="2">
    <source>
        <dbReference type="Proteomes" id="UP000594262"/>
    </source>
</evidence>
<dbReference type="Proteomes" id="UP000594262">
    <property type="component" value="Unplaced"/>
</dbReference>
<proteinExistence type="predicted"/>
<dbReference type="EnsemblMetazoa" id="CLYHEMT024131.1">
    <property type="protein sequence ID" value="CLYHEMP024131.1"/>
    <property type="gene ID" value="CLYHEMG024131"/>
</dbReference>
<dbReference type="OrthoDB" id="10483132at2759"/>
<reference evidence="1" key="1">
    <citation type="submission" date="2021-01" db="UniProtKB">
        <authorList>
            <consortium name="EnsemblMetazoa"/>
        </authorList>
    </citation>
    <scope>IDENTIFICATION</scope>
</reference>